<dbReference type="Gene3D" id="1.10.1380.10">
    <property type="entry name" value="Neutral endopeptidase , domain2"/>
    <property type="match status" value="1"/>
</dbReference>
<gene>
    <name evidence="3" type="ORF">HPB52_003876</name>
</gene>
<dbReference type="SUPFAM" id="SSF55486">
    <property type="entry name" value="Metalloproteases ('zincins'), catalytic domain"/>
    <property type="match status" value="1"/>
</dbReference>
<feature type="region of interest" description="Disordered" evidence="1">
    <location>
        <begin position="177"/>
        <end position="232"/>
    </location>
</feature>
<dbReference type="PROSITE" id="PS51885">
    <property type="entry name" value="NEPRILYSIN"/>
    <property type="match status" value="1"/>
</dbReference>
<sequence>MSKKPSRQGHSSIAKEASGYDPPLAAASDVEPDGASRSSDRNSDKASRSSDSLRDAQVAAKPPRLRRRQSSTVPVPVTPNESTDLSSASRCRGAVRRQQRTSEVVPSHSPGERNPLSAPLVAVTATDATARVPEQPGAPRRNSATESATCIVTTSQASSISRTVKEEPAPITSDLDKAMDAPVLPGGRRQTGGTDGTPLDEDPVRASENRSAVAWTSHAAPSTSKEPASTVRAPVKQAAVAAQRRRSGFARAALRFTSQVPHCGSGRGQLGARGRGMPTEQQLTLKDLLQVSPKKEKLSDTRQSFGRRCVGAAAITAVILAMALFALYKGHKADGEMVDLCGTPDCIEHVHTLGIDTGRNPSPCQRFGSFVCSGWSNDFRHVNGSVSQQAILQWIATVHELSLGDYDVQAVINRPLSMIRRCMSRTVRVEDAVKMLTDFVGERSFAWPTPSEPEKAVDYGRALEVILELSVVWALPLWFHVHLLPAAPSARLQRDRAVLLTPSTPPVLGRFTHETISKYQDGYSMYAYCLMETVFALRPPSESFKAFVATRSSGVQEQIFHKLTSAIDSRLHQPRLVEIRSMPKLVRNLSAKDWIRALRSVYGTRAPDITENDLILATNGGLIEAVGSIFLSNTAQNIFFHTIWWFVEAFGTTIINELRLSVNNIPEGAHFQRLICFYHVDTIYNVLLASINKAMLSMKARLVITSRLDNIRSVVVEKLRAYSKLNADTKHALSSVVEGMSTVIWPEDDFGRPGGFEQYFGKPYNGSDSGFFAAWEWSRLHAYNRDNQAAVDTGDYVATSKVFVSSGETLTSYNPVLNVISISVAALRPPFYYGEATSAMFYGGLGFIYAEGIFRAVDMMAHLLNRGNVMAPSESAVSWAFWNASWCSDVREAEITFPGLPALDVAYASYLRFRDEASDLRLKGLREYSPAQVFFATFCHCNCWTDTFKRKYSRMCTDATRNFGPFAEAFSCPSDATVRKCAYV</sequence>
<dbReference type="GO" id="GO:0004222">
    <property type="term" value="F:metalloendopeptidase activity"/>
    <property type="evidence" value="ECO:0007669"/>
    <property type="project" value="InterPro"/>
</dbReference>
<dbReference type="InterPro" id="IPR024079">
    <property type="entry name" value="MetalloPept_cat_dom_sf"/>
</dbReference>
<keyword evidence="4" id="KW-1185">Reference proteome</keyword>
<name>A0A9D4Q9K1_RHISA</name>
<dbReference type="InterPro" id="IPR042089">
    <property type="entry name" value="Peptidase_M13_dom_2"/>
</dbReference>
<evidence type="ECO:0008006" key="5">
    <source>
        <dbReference type="Google" id="ProtNLM"/>
    </source>
</evidence>
<keyword evidence="2" id="KW-0812">Transmembrane</keyword>
<dbReference type="VEuPathDB" id="VectorBase:RSAN_056000"/>
<reference evidence="3" key="1">
    <citation type="journal article" date="2020" name="Cell">
        <title>Large-Scale Comparative Analyses of Tick Genomes Elucidate Their Genetic Diversity and Vector Capacities.</title>
        <authorList>
            <consortium name="Tick Genome and Microbiome Consortium (TIGMIC)"/>
            <person name="Jia N."/>
            <person name="Wang J."/>
            <person name="Shi W."/>
            <person name="Du L."/>
            <person name="Sun Y."/>
            <person name="Zhan W."/>
            <person name="Jiang J.F."/>
            <person name="Wang Q."/>
            <person name="Zhang B."/>
            <person name="Ji P."/>
            <person name="Bell-Sakyi L."/>
            <person name="Cui X.M."/>
            <person name="Yuan T.T."/>
            <person name="Jiang B.G."/>
            <person name="Yang W.F."/>
            <person name="Lam T.T."/>
            <person name="Chang Q.C."/>
            <person name="Ding S.J."/>
            <person name="Wang X.J."/>
            <person name="Zhu J.G."/>
            <person name="Ruan X.D."/>
            <person name="Zhao L."/>
            <person name="Wei J.T."/>
            <person name="Ye R.Z."/>
            <person name="Que T.C."/>
            <person name="Du C.H."/>
            <person name="Zhou Y.H."/>
            <person name="Cheng J.X."/>
            <person name="Dai P.F."/>
            <person name="Guo W.B."/>
            <person name="Han X.H."/>
            <person name="Huang E.J."/>
            <person name="Li L.F."/>
            <person name="Wei W."/>
            <person name="Gao Y.C."/>
            <person name="Liu J.Z."/>
            <person name="Shao H.Z."/>
            <person name="Wang X."/>
            <person name="Wang C.C."/>
            <person name="Yang T.C."/>
            <person name="Huo Q.B."/>
            <person name="Li W."/>
            <person name="Chen H.Y."/>
            <person name="Chen S.E."/>
            <person name="Zhou L.G."/>
            <person name="Ni X.B."/>
            <person name="Tian J.H."/>
            <person name="Sheng Y."/>
            <person name="Liu T."/>
            <person name="Pan Y.S."/>
            <person name="Xia L.Y."/>
            <person name="Li J."/>
            <person name="Zhao F."/>
            <person name="Cao W.C."/>
        </authorList>
    </citation>
    <scope>NUCLEOTIDE SEQUENCE</scope>
    <source>
        <strain evidence="3">Rsan-2018</strain>
    </source>
</reference>
<feature type="compositionally biased region" description="Polar residues" evidence="1">
    <location>
        <begin position="79"/>
        <end position="89"/>
    </location>
</feature>
<evidence type="ECO:0000256" key="2">
    <source>
        <dbReference type="SAM" id="Phobius"/>
    </source>
</evidence>
<dbReference type="EMBL" id="JABSTV010001247">
    <property type="protein sequence ID" value="KAH7971936.1"/>
    <property type="molecule type" value="Genomic_DNA"/>
</dbReference>
<feature type="compositionally biased region" description="Basic and acidic residues" evidence="1">
    <location>
        <begin position="38"/>
        <end position="54"/>
    </location>
</feature>
<comment type="caution">
    <text evidence="3">The sequence shown here is derived from an EMBL/GenBank/DDBJ whole genome shotgun (WGS) entry which is preliminary data.</text>
</comment>
<keyword evidence="2" id="KW-1133">Transmembrane helix</keyword>
<protein>
    <recommendedName>
        <fullName evidence="5">Endothelin-converting enzyme</fullName>
    </recommendedName>
</protein>
<dbReference type="PANTHER" id="PTHR11733:SF241">
    <property type="entry name" value="GH26575P-RELATED"/>
    <property type="match status" value="1"/>
</dbReference>
<keyword evidence="2" id="KW-0472">Membrane</keyword>
<dbReference type="PANTHER" id="PTHR11733">
    <property type="entry name" value="ZINC METALLOPROTEASE FAMILY M13 NEPRILYSIN-RELATED"/>
    <property type="match status" value="1"/>
</dbReference>
<feature type="region of interest" description="Disordered" evidence="1">
    <location>
        <begin position="1"/>
        <end position="118"/>
    </location>
</feature>
<dbReference type="GO" id="GO:0016485">
    <property type="term" value="P:protein processing"/>
    <property type="evidence" value="ECO:0007669"/>
    <property type="project" value="TreeGrafter"/>
</dbReference>
<evidence type="ECO:0000313" key="3">
    <source>
        <dbReference type="EMBL" id="KAH7971936.1"/>
    </source>
</evidence>
<dbReference type="Gene3D" id="3.40.390.10">
    <property type="entry name" value="Collagenase (Catalytic Domain)"/>
    <property type="match status" value="2"/>
</dbReference>
<reference evidence="3" key="2">
    <citation type="submission" date="2021-09" db="EMBL/GenBank/DDBJ databases">
        <authorList>
            <person name="Jia N."/>
            <person name="Wang J."/>
            <person name="Shi W."/>
            <person name="Du L."/>
            <person name="Sun Y."/>
            <person name="Zhan W."/>
            <person name="Jiang J."/>
            <person name="Wang Q."/>
            <person name="Zhang B."/>
            <person name="Ji P."/>
            <person name="Sakyi L.B."/>
            <person name="Cui X."/>
            <person name="Yuan T."/>
            <person name="Jiang B."/>
            <person name="Yang W."/>
            <person name="Lam T.T.-Y."/>
            <person name="Chang Q."/>
            <person name="Ding S."/>
            <person name="Wang X."/>
            <person name="Zhu J."/>
            <person name="Ruan X."/>
            <person name="Zhao L."/>
            <person name="Wei J."/>
            <person name="Que T."/>
            <person name="Du C."/>
            <person name="Cheng J."/>
            <person name="Dai P."/>
            <person name="Han X."/>
            <person name="Huang E."/>
            <person name="Gao Y."/>
            <person name="Liu J."/>
            <person name="Shao H."/>
            <person name="Ye R."/>
            <person name="Li L."/>
            <person name="Wei W."/>
            <person name="Wang X."/>
            <person name="Wang C."/>
            <person name="Huo Q."/>
            <person name="Li W."/>
            <person name="Guo W."/>
            <person name="Chen H."/>
            <person name="Chen S."/>
            <person name="Zhou L."/>
            <person name="Zhou L."/>
            <person name="Ni X."/>
            <person name="Tian J."/>
            <person name="Zhou Y."/>
            <person name="Sheng Y."/>
            <person name="Liu T."/>
            <person name="Pan Y."/>
            <person name="Xia L."/>
            <person name="Li J."/>
            <person name="Zhao F."/>
            <person name="Cao W."/>
        </authorList>
    </citation>
    <scope>NUCLEOTIDE SEQUENCE</scope>
    <source>
        <strain evidence="3">Rsan-2018</strain>
        <tissue evidence="3">Larvae</tissue>
    </source>
</reference>
<dbReference type="AlphaFoldDB" id="A0A9D4Q9K1"/>
<organism evidence="3 4">
    <name type="scientific">Rhipicephalus sanguineus</name>
    <name type="common">Brown dog tick</name>
    <name type="synonym">Ixodes sanguineus</name>
    <dbReference type="NCBI Taxonomy" id="34632"/>
    <lineage>
        <taxon>Eukaryota</taxon>
        <taxon>Metazoa</taxon>
        <taxon>Ecdysozoa</taxon>
        <taxon>Arthropoda</taxon>
        <taxon>Chelicerata</taxon>
        <taxon>Arachnida</taxon>
        <taxon>Acari</taxon>
        <taxon>Parasitiformes</taxon>
        <taxon>Ixodida</taxon>
        <taxon>Ixodoidea</taxon>
        <taxon>Ixodidae</taxon>
        <taxon>Rhipicephalinae</taxon>
        <taxon>Rhipicephalus</taxon>
        <taxon>Rhipicephalus</taxon>
    </lineage>
</organism>
<feature type="transmembrane region" description="Helical" evidence="2">
    <location>
        <begin position="309"/>
        <end position="328"/>
    </location>
</feature>
<dbReference type="GO" id="GO:0005886">
    <property type="term" value="C:plasma membrane"/>
    <property type="evidence" value="ECO:0007669"/>
    <property type="project" value="TreeGrafter"/>
</dbReference>
<dbReference type="Proteomes" id="UP000821837">
    <property type="component" value="Chromosome 11"/>
</dbReference>
<evidence type="ECO:0000256" key="1">
    <source>
        <dbReference type="SAM" id="MobiDB-lite"/>
    </source>
</evidence>
<evidence type="ECO:0000313" key="4">
    <source>
        <dbReference type="Proteomes" id="UP000821837"/>
    </source>
</evidence>
<accession>A0A9D4Q9K1</accession>
<dbReference type="InterPro" id="IPR000718">
    <property type="entry name" value="Peptidase_M13"/>
</dbReference>
<proteinExistence type="predicted"/>